<feature type="domain" description="Antitoxin SocA-like Panacea" evidence="1">
    <location>
        <begin position="44"/>
        <end position="163"/>
    </location>
</feature>
<organism evidence="4 5">
    <name type="scientific">Spiroplasma melliferum KC3</name>
    <dbReference type="NCBI Taxonomy" id="570509"/>
    <lineage>
        <taxon>Bacteria</taxon>
        <taxon>Bacillati</taxon>
        <taxon>Mycoplasmatota</taxon>
        <taxon>Mollicutes</taxon>
        <taxon>Entomoplasmatales</taxon>
        <taxon>Spiroplasmataceae</taxon>
        <taxon>Spiroplasma</taxon>
    </lineage>
</organism>
<proteinExistence type="predicted"/>
<reference evidence="4" key="3">
    <citation type="submission" date="2014-02" db="EMBL/GenBank/DDBJ databases">
        <authorList>
            <person name="Alexeev D."/>
            <person name="Kostrjukova E."/>
            <person name="Aliper A."/>
            <person name="Popenko A."/>
            <person name="Bazaleev N."/>
            <person name="Tyakht A."/>
            <person name="Selezneva O."/>
            <person name="Akopian T."/>
            <person name="Prichodko E."/>
            <person name="Kondratov I."/>
            <person name="Chukin M."/>
            <person name="Demina I."/>
            <person name="Galyamina M."/>
            <person name="Kamashev D."/>
            <person name="Vanyushkina A."/>
            <person name="Ladygina V."/>
            <person name="Levitskii S."/>
            <person name="Lazarev V."/>
            <person name="Govorun V."/>
            <person name="Babenko V."/>
            <person name="Manolov A."/>
        </authorList>
    </citation>
    <scope>NUCLEOTIDE SEQUENCE</scope>
    <source>
        <strain evidence="4">KC3</strain>
    </source>
</reference>
<gene>
    <name evidence="3" type="ORF">SPM_001720</name>
    <name evidence="4" type="ORF">SPM_002300</name>
    <name evidence="2" type="ORF">SPM_004645</name>
</gene>
<accession>A0AAI9X1S2</accession>
<dbReference type="Proteomes" id="UP000004057">
    <property type="component" value="Unassembled WGS sequence"/>
</dbReference>
<evidence type="ECO:0000313" key="2">
    <source>
        <dbReference type="EMBL" id="KAI92360.1"/>
    </source>
</evidence>
<name>A0AAI9X1S2_SPIME</name>
<dbReference type="Pfam" id="PF13274">
    <property type="entry name" value="SocA_Panacea"/>
    <property type="match status" value="1"/>
</dbReference>
<dbReference type="EMBL" id="AGBZ02000004">
    <property type="protein sequence ID" value="KAI92360.1"/>
    <property type="molecule type" value="Genomic_DNA"/>
</dbReference>
<comment type="caution">
    <text evidence="4">The sequence shown here is derived from an EMBL/GenBank/DDBJ whole genome shotgun (WGS) entry which is preliminary data.</text>
</comment>
<sequence length="210" mass="24888">MINKKLAEYLDISKIQATKIEMSILFLLVEANKINRTIYKTYVLKFMSFLEWKMAQKYGEHFFRTDFIALENGPVPGSFMDYIDNNPNCKFNYFMCKNININNNNSKTKIFYLKDLNSEKFINLDYFSDVEKPLLKEAVNWIFSFNKVGELSEDTHLKMKSWKQAWTKAQQEGKKSIIFDFALDISKNEDDETYEIIKLYKELGYKKNGN</sequence>
<dbReference type="AlphaFoldDB" id="A0AAI9X1S2"/>
<dbReference type="InterPro" id="IPR025272">
    <property type="entry name" value="SocA_Panacea"/>
</dbReference>
<reference evidence="4" key="1">
    <citation type="submission" date="2011-10" db="EMBL/GenBank/DDBJ databases">
        <authorList>
            <person name="Alexeev D.G."/>
            <person name="Kostrjukova E.S."/>
            <person name="Lazarev V.N."/>
            <person name="Selezneva O.B."/>
            <person name="Akopian T.A."/>
            <person name="Prichodko E.A."/>
            <person name="Larin A.K."/>
            <person name="Chukin M.M."/>
            <person name="Kondratov I.G."/>
            <person name="Ladygina V.G."/>
            <person name="Bazaleev N.A."/>
            <person name="Aliper A.M."/>
            <person name="Popenko A.S."/>
            <person name="Govorun V.M."/>
        </authorList>
    </citation>
    <scope>NUCLEOTIDE SEQUENCE</scope>
    <source>
        <strain evidence="4">KC3</strain>
    </source>
</reference>
<dbReference type="EMBL" id="AGBZ02000001">
    <property type="protein sequence ID" value="KAI93145.1"/>
    <property type="molecule type" value="Genomic_DNA"/>
</dbReference>
<evidence type="ECO:0000313" key="3">
    <source>
        <dbReference type="EMBL" id="KAI93136.1"/>
    </source>
</evidence>
<evidence type="ECO:0000313" key="4">
    <source>
        <dbReference type="EMBL" id="KAI93145.1"/>
    </source>
</evidence>
<dbReference type="EMBL" id="AGBZ02000001">
    <property type="protein sequence ID" value="KAI93136.1"/>
    <property type="molecule type" value="Genomic_DNA"/>
</dbReference>
<protein>
    <recommendedName>
        <fullName evidence="1">Antitoxin SocA-like Panacea domain-containing protein</fullName>
    </recommendedName>
</protein>
<dbReference type="RefSeq" id="WP_004027883.1">
    <property type="nucleotide sequence ID" value="NZ_AGBZ02000001.1"/>
</dbReference>
<reference evidence="4 5" key="2">
    <citation type="journal article" date="2012" name="J. Proteome Res.">
        <title>Application of Spiroplasma melliferum proteogenomic profiling for the discovery of virulence factors and pathogenicity mechanisms in host-associated spiroplasmas.</title>
        <authorList>
            <person name="Alexeev D."/>
            <person name="Kostrjukova E."/>
            <person name="Aliper A."/>
            <person name="Popenko A."/>
            <person name="Bazaleev N."/>
            <person name="Tyakht A."/>
            <person name="Selezneva O."/>
            <person name="Akopian T."/>
            <person name="Prichodko E."/>
            <person name="Kondratov I."/>
            <person name="Chukin M."/>
            <person name="Demina I."/>
            <person name="Galyamina M."/>
            <person name="Kamashev D."/>
            <person name="Vanyushkina A."/>
            <person name="Ladygina V."/>
            <person name="Levitskii S."/>
            <person name="Lazarev V."/>
            <person name="Govorun V."/>
        </authorList>
    </citation>
    <scope>NUCLEOTIDE SEQUENCE [LARGE SCALE GENOMIC DNA]</scope>
    <source>
        <strain evidence="4 5">KC3</strain>
    </source>
</reference>
<evidence type="ECO:0000313" key="5">
    <source>
        <dbReference type="Proteomes" id="UP000004057"/>
    </source>
</evidence>
<evidence type="ECO:0000259" key="1">
    <source>
        <dbReference type="Pfam" id="PF13274"/>
    </source>
</evidence>